<dbReference type="Gene3D" id="2.60.120.920">
    <property type="match status" value="1"/>
</dbReference>
<keyword evidence="6" id="KW-0862">Zinc</keyword>
<dbReference type="SUPFAM" id="SSF49899">
    <property type="entry name" value="Concanavalin A-like lectins/glucanases"/>
    <property type="match status" value="1"/>
</dbReference>
<dbReference type="Pfam" id="PF00097">
    <property type="entry name" value="zf-C3HC4"/>
    <property type="match status" value="1"/>
</dbReference>
<evidence type="ECO:0000256" key="3">
    <source>
        <dbReference type="ARBA" id="ARBA00022490"/>
    </source>
</evidence>
<dbReference type="InterPro" id="IPR050143">
    <property type="entry name" value="TRIM/RBCC"/>
</dbReference>
<feature type="region of interest" description="Disordered" evidence="9">
    <location>
        <begin position="444"/>
        <end position="476"/>
    </location>
</feature>
<dbReference type="PROSITE" id="PS50188">
    <property type="entry name" value="B302_SPRY"/>
    <property type="match status" value="1"/>
</dbReference>
<dbReference type="Pfam" id="PF25600">
    <property type="entry name" value="TRIM_CC"/>
    <property type="match status" value="1"/>
</dbReference>
<keyword evidence="3" id="KW-0963">Cytoplasm</keyword>
<dbReference type="InterPro" id="IPR013320">
    <property type="entry name" value="ConA-like_dom_sf"/>
</dbReference>
<evidence type="ECO:0000256" key="8">
    <source>
        <dbReference type="SAM" id="Coils"/>
    </source>
</evidence>
<dbReference type="SMART" id="SM00449">
    <property type="entry name" value="SPRY"/>
    <property type="match status" value="1"/>
</dbReference>
<reference evidence="13" key="1">
    <citation type="submission" date="2025-08" db="UniProtKB">
        <authorList>
            <consortium name="Ensembl"/>
        </authorList>
    </citation>
    <scope>IDENTIFICATION</scope>
</reference>
<dbReference type="InterPro" id="IPR013083">
    <property type="entry name" value="Znf_RING/FYVE/PHD"/>
</dbReference>
<evidence type="ECO:0000259" key="12">
    <source>
        <dbReference type="PROSITE" id="PS50188"/>
    </source>
</evidence>
<dbReference type="InterPro" id="IPR003879">
    <property type="entry name" value="Butyrophylin_SPRY"/>
</dbReference>
<dbReference type="Proteomes" id="UP000265020">
    <property type="component" value="Unassembled WGS sequence"/>
</dbReference>
<dbReference type="SMART" id="SM00184">
    <property type="entry name" value="RING"/>
    <property type="match status" value="1"/>
</dbReference>
<dbReference type="Gene3D" id="3.30.160.60">
    <property type="entry name" value="Classic Zinc Finger"/>
    <property type="match status" value="1"/>
</dbReference>
<dbReference type="SUPFAM" id="SSF57850">
    <property type="entry name" value="RING/U-box"/>
    <property type="match status" value="1"/>
</dbReference>
<evidence type="ECO:0000256" key="1">
    <source>
        <dbReference type="ARBA" id="ARBA00004496"/>
    </source>
</evidence>
<dbReference type="PROSITE" id="PS00518">
    <property type="entry name" value="ZF_RING_1"/>
    <property type="match status" value="1"/>
</dbReference>
<dbReference type="Gene3D" id="3.30.40.10">
    <property type="entry name" value="Zinc/RING finger domain, C3HC4 (zinc finger)"/>
    <property type="match status" value="1"/>
</dbReference>
<organism evidence="13 14">
    <name type="scientific">Cyprinodon variegatus</name>
    <name type="common">Sheepshead minnow</name>
    <dbReference type="NCBI Taxonomy" id="28743"/>
    <lineage>
        <taxon>Eukaryota</taxon>
        <taxon>Metazoa</taxon>
        <taxon>Chordata</taxon>
        <taxon>Craniata</taxon>
        <taxon>Vertebrata</taxon>
        <taxon>Euteleostomi</taxon>
        <taxon>Actinopterygii</taxon>
        <taxon>Neopterygii</taxon>
        <taxon>Teleostei</taxon>
        <taxon>Neoteleostei</taxon>
        <taxon>Acanthomorphata</taxon>
        <taxon>Ovalentaria</taxon>
        <taxon>Atherinomorphae</taxon>
        <taxon>Cyprinodontiformes</taxon>
        <taxon>Cyprinodontidae</taxon>
        <taxon>Cyprinodon</taxon>
    </lineage>
</organism>
<dbReference type="CDD" id="cd12893">
    <property type="entry name" value="SPRY_PRY_TRIM35"/>
    <property type="match status" value="1"/>
</dbReference>
<dbReference type="SMART" id="SM00336">
    <property type="entry name" value="BBOX"/>
    <property type="match status" value="1"/>
</dbReference>
<sequence length="476" mass="54447">MAWKWNGVEPDLYCSICQDTFRDPGILFCSHSFCRSCMESCLHGKDILECPLCMKSRKVAPKPEVICRLHGEKFKLFCVEHREPLCLVCQHSDEHAGHRFKPISEVAEGQKKVLRKALGPLQQKLKVFREEKGNLNETVKHVKLQAEQTEGRIREQFRKLRLFLQREEDTRIAALRTEESKKIQKLNLKIDALNKEIAALSRSINQTEGMLKAEDALLLLKFKTAVQTLRQRPLLDDPQPVSGALIDVAKHLGNLPFNIWNKMKHLVSYTPVVLDPNTANFELILSEDLTRLRCGQKQNLPDNPERFDFFRIVLGSEGFMSGIYSWDVDVGENTDWFVGVASQGVQRKGIHPTRLWRIGCLDGEYVARALSEPSLVLSPVGKLSRIRVLLDWNRGKLLFLDLDTNTLIHTFSYTFTEKLFPYFNTLNETPLKIIPEKFFENLNENQAPSGGGEKQKTQPTQTGFLTDWGSGRQKLT</sequence>
<feature type="domain" description="RING-type" evidence="10">
    <location>
        <begin position="14"/>
        <end position="53"/>
    </location>
</feature>
<dbReference type="InterPro" id="IPR017907">
    <property type="entry name" value="Znf_RING_CS"/>
</dbReference>
<dbReference type="Ensembl" id="ENSCVAT00000011857.1">
    <property type="protein sequence ID" value="ENSCVAP00000021414.1"/>
    <property type="gene ID" value="ENSCVAG00000003447.1"/>
</dbReference>
<comment type="subcellular location">
    <subcellularLocation>
        <location evidence="1">Cytoplasm</location>
    </subcellularLocation>
</comment>
<keyword evidence="14" id="KW-1185">Reference proteome</keyword>
<dbReference type="PRINTS" id="PR01407">
    <property type="entry name" value="BUTYPHLNCDUF"/>
</dbReference>
<evidence type="ECO:0000259" key="10">
    <source>
        <dbReference type="PROSITE" id="PS50089"/>
    </source>
</evidence>
<evidence type="ECO:0000256" key="2">
    <source>
        <dbReference type="ARBA" id="ARBA00008518"/>
    </source>
</evidence>
<dbReference type="InterPro" id="IPR043136">
    <property type="entry name" value="B30.2/SPRY_sf"/>
</dbReference>
<dbReference type="Pfam" id="PF00622">
    <property type="entry name" value="SPRY"/>
    <property type="match status" value="1"/>
</dbReference>
<accession>A0A3Q2DRE4</accession>
<evidence type="ECO:0000256" key="7">
    <source>
        <dbReference type="PROSITE-ProRule" id="PRU00024"/>
    </source>
</evidence>
<dbReference type="InterPro" id="IPR003877">
    <property type="entry name" value="SPRY_dom"/>
</dbReference>
<keyword evidence="4" id="KW-0479">Metal-binding</keyword>
<dbReference type="GeneTree" id="ENSGT00970000193381"/>
<dbReference type="AlphaFoldDB" id="A0A3Q2DRE4"/>
<proteinExistence type="inferred from homology"/>
<reference evidence="13" key="2">
    <citation type="submission" date="2025-09" db="UniProtKB">
        <authorList>
            <consortium name="Ensembl"/>
        </authorList>
    </citation>
    <scope>IDENTIFICATION</scope>
</reference>
<dbReference type="OMA" id="ENTEWFV"/>
<evidence type="ECO:0000256" key="4">
    <source>
        <dbReference type="ARBA" id="ARBA00022723"/>
    </source>
</evidence>
<dbReference type="InterPro" id="IPR001870">
    <property type="entry name" value="B30.2/SPRY"/>
</dbReference>
<evidence type="ECO:0000256" key="5">
    <source>
        <dbReference type="ARBA" id="ARBA00022771"/>
    </source>
</evidence>
<dbReference type="InterPro" id="IPR006574">
    <property type="entry name" value="PRY"/>
</dbReference>
<dbReference type="PROSITE" id="PS50119">
    <property type="entry name" value="ZF_BBOX"/>
    <property type="match status" value="1"/>
</dbReference>
<evidence type="ECO:0000259" key="11">
    <source>
        <dbReference type="PROSITE" id="PS50119"/>
    </source>
</evidence>
<name>A0A3Q2DRE4_CYPVA</name>
<dbReference type="Pfam" id="PF13765">
    <property type="entry name" value="PRY"/>
    <property type="match status" value="1"/>
</dbReference>
<dbReference type="SUPFAM" id="SSF57845">
    <property type="entry name" value="B-box zinc-binding domain"/>
    <property type="match status" value="1"/>
</dbReference>
<dbReference type="GO" id="GO:0005737">
    <property type="term" value="C:cytoplasm"/>
    <property type="evidence" value="ECO:0007669"/>
    <property type="project" value="UniProtKB-SubCell"/>
</dbReference>
<keyword evidence="5 7" id="KW-0863">Zinc-finger</keyword>
<feature type="coiled-coil region" evidence="8">
    <location>
        <begin position="176"/>
        <end position="210"/>
    </location>
</feature>
<feature type="domain" description="B30.2/SPRY" evidence="12">
    <location>
        <begin position="252"/>
        <end position="438"/>
    </location>
</feature>
<evidence type="ECO:0000256" key="9">
    <source>
        <dbReference type="SAM" id="MobiDB-lite"/>
    </source>
</evidence>
<dbReference type="GO" id="GO:0008270">
    <property type="term" value="F:zinc ion binding"/>
    <property type="evidence" value="ECO:0007669"/>
    <property type="project" value="UniProtKB-KW"/>
</dbReference>
<dbReference type="PANTHER" id="PTHR24103">
    <property type="entry name" value="E3 UBIQUITIN-PROTEIN LIGASE TRIM"/>
    <property type="match status" value="1"/>
</dbReference>
<dbReference type="InterPro" id="IPR001841">
    <property type="entry name" value="Znf_RING"/>
</dbReference>
<evidence type="ECO:0000256" key="6">
    <source>
        <dbReference type="ARBA" id="ARBA00022833"/>
    </source>
</evidence>
<comment type="similarity">
    <text evidence="2">Belongs to the TRIM/RBCC family.</text>
</comment>
<feature type="domain" description="B box-type" evidence="11">
    <location>
        <begin position="62"/>
        <end position="103"/>
    </location>
</feature>
<protein>
    <submittedName>
        <fullName evidence="13">Uncharacterized protein</fullName>
    </submittedName>
</protein>
<keyword evidence="8" id="KW-0175">Coiled coil</keyword>
<dbReference type="InterPro" id="IPR058030">
    <property type="entry name" value="TRIM8/14/16/25/29/45/65_CC"/>
</dbReference>
<dbReference type="InterPro" id="IPR018957">
    <property type="entry name" value="Znf_C3HC4_RING-type"/>
</dbReference>
<dbReference type="InterPro" id="IPR000315">
    <property type="entry name" value="Znf_B-box"/>
</dbReference>
<dbReference type="SMART" id="SM00589">
    <property type="entry name" value="PRY"/>
    <property type="match status" value="1"/>
</dbReference>
<evidence type="ECO:0000313" key="14">
    <source>
        <dbReference type="Proteomes" id="UP000265020"/>
    </source>
</evidence>
<evidence type="ECO:0000313" key="13">
    <source>
        <dbReference type="Ensembl" id="ENSCVAP00000021414.1"/>
    </source>
</evidence>
<dbReference type="Pfam" id="PF00643">
    <property type="entry name" value="zf-B_box"/>
    <property type="match status" value="1"/>
</dbReference>
<dbReference type="PROSITE" id="PS50089">
    <property type="entry name" value="ZF_RING_2"/>
    <property type="match status" value="1"/>
</dbReference>